<keyword evidence="1" id="KW-0472">Membrane</keyword>
<evidence type="ECO:0000256" key="1">
    <source>
        <dbReference type="SAM" id="Phobius"/>
    </source>
</evidence>
<dbReference type="Gene3D" id="3.40.50.12780">
    <property type="entry name" value="N-terminal domain of ligase-like"/>
    <property type="match status" value="1"/>
</dbReference>
<dbReference type="SUPFAM" id="SSF56801">
    <property type="entry name" value="Acetyl-CoA synthetase-like"/>
    <property type="match status" value="1"/>
</dbReference>
<gene>
    <name evidence="4" type="ORF">HIJ39_15355</name>
</gene>
<name>A0A7Y0Q4Z2_9FIRM</name>
<dbReference type="GO" id="GO:0016878">
    <property type="term" value="F:acid-thiol ligase activity"/>
    <property type="evidence" value="ECO:0007669"/>
    <property type="project" value="UniProtKB-ARBA"/>
</dbReference>
<comment type="caution">
    <text evidence="4">The sequence shown here is derived from an EMBL/GenBank/DDBJ whole genome shotgun (WGS) entry which is preliminary data.</text>
</comment>
<evidence type="ECO:0000259" key="2">
    <source>
        <dbReference type="Pfam" id="PF00501"/>
    </source>
</evidence>
<dbReference type="Gene3D" id="3.30.300.30">
    <property type="match status" value="1"/>
</dbReference>
<keyword evidence="1" id="KW-1133">Transmembrane helix</keyword>
<dbReference type="AlphaFoldDB" id="A0A7Y0Q4Z2"/>
<dbReference type="InterPro" id="IPR020845">
    <property type="entry name" value="AMP-binding_CS"/>
</dbReference>
<evidence type="ECO:0000313" key="4">
    <source>
        <dbReference type="EMBL" id="NMP23719.1"/>
    </source>
</evidence>
<evidence type="ECO:0000259" key="3">
    <source>
        <dbReference type="Pfam" id="PF13193"/>
    </source>
</evidence>
<dbReference type="InterPro" id="IPR025110">
    <property type="entry name" value="AMP-bd_C"/>
</dbReference>
<dbReference type="PANTHER" id="PTHR43767:SF1">
    <property type="entry name" value="NONRIBOSOMAL PEPTIDE SYNTHASE PES1 (EUROFUNG)-RELATED"/>
    <property type="match status" value="1"/>
</dbReference>
<reference evidence="4 5" key="1">
    <citation type="submission" date="2020-04" db="EMBL/GenBank/DDBJ databases">
        <authorList>
            <person name="Zhang R."/>
            <person name="Schippers A."/>
        </authorList>
    </citation>
    <scope>NUCLEOTIDE SEQUENCE [LARGE SCALE GENOMIC DNA]</scope>
    <source>
        <strain evidence="4 5">DSM 109850</strain>
    </source>
</reference>
<dbReference type="EMBL" id="JABBVZ010000063">
    <property type="protein sequence ID" value="NMP23719.1"/>
    <property type="molecule type" value="Genomic_DNA"/>
</dbReference>
<dbReference type="PROSITE" id="PS00455">
    <property type="entry name" value="AMP_BINDING"/>
    <property type="match status" value="1"/>
</dbReference>
<dbReference type="InterPro" id="IPR000873">
    <property type="entry name" value="AMP-dep_synth/lig_dom"/>
</dbReference>
<feature type="transmembrane region" description="Helical" evidence="1">
    <location>
        <begin position="69"/>
        <end position="89"/>
    </location>
</feature>
<accession>A0A7Y0Q4Z2</accession>
<dbReference type="RefSeq" id="WP_169101237.1">
    <property type="nucleotide sequence ID" value="NZ_JABBVZ010000063.1"/>
</dbReference>
<keyword evidence="5" id="KW-1185">Reference proteome</keyword>
<keyword evidence="1" id="KW-0812">Transmembrane</keyword>
<dbReference type="Pfam" id="PF13193">
    <property type="entry name" value="AMP-binding_C"/>
    <property type="match status" value="1"/>
</dbReference>
<dbReference type="InterPro" id="IPR050237">
    <property type="entry name" value="ATP-dep_AMP-bd_enzyme"/>
</dbReference>
<dbReference type="Pfam" id="PF00501">
    <property type="entry name" value="AMP-binding"/>
    <property type="match status" value="1"/>
</dbReference>
<sequence>MSRVKTLSEALIQAEAKGQDRPALYYFDTVMTYGELLDTVMRVAQGLKTLGVKPRDRVAVMLQNMPASVVVHFAVWALGAAVVPVNVMLTRGEIGAQLMDAGASVLVALTSLADRVEGLDQELSALDAIVLVDDRQDFSGMAPLWLPPHGAASPPMVSYQNLLDQPPLNPEQWVPTNEGDMALLTYTSGTTGVPKGAVNTHGQMLHNVFIYESLALLSGDTVNVAFAPLFHITGSVAGLAAAVGLAAPLVLLYRFDPRVAAEAIQRRRAEFTVGAITTYLGMLALEDLDAYDLSSLTRAYSGGAPVAEATLTAFHARTGIYIHNVYGLTESNNGLIMVPWGERAPVDPESGALSIGRTGSGVEASIRDMDDPRQEVPAGSLGELALKGPSIIEAYWQRPDANRASFIDGWFLTGDVARMSADGWIYIVDRKKDVIISAGNKVWPRDVEDALYQHPGVLEAVVVGLPDPYRGEAVTAFVVRSSAGANLEPKELEAFLRERLAAYKIPRAIHWVDSIPKTATGKFLRRAFRQ</sequence>
<dbReference type="PANTHER" id="PTHR43767">
    <property type="entry name" value="LONG-CHAIN-FATTY-ACID--COA LIGASE"/>
    <property type="match status" value="1"/>
</dbReference>
<dbReference type="InterPro" id="IPR045851">
    <property type="entry name" value="AMP-bd_C_sf"/>
</dbReference>
<dbReference type="InterPro" id="IPR042099">
    <property type="entry name" value="ANL_N_sf"/>
</dbReference>
<feature type="domain" description="AMP-dependent synthetase/ligase" evidence="2">
    <location>
        <begin position="14"/>
        <end position="396"/>
    </location>
</feature>
<keyword evidence="4" id="KW-0436">Ligase</keyword>
<proteinExistence type="predicted"/>
<organism evidence="4 5">
    <name type="scientific">Sulfobacillus harzensis</name>
    <dbReference type="NCBI Taxonomy" id="2729629"/>
    <lineage>
        <taxon>Bacteria</taxon>
        <taxon>Bacillati</taxon>
        <taxon>Bacillota</taxon>
        <taxon>Clostridia</taxon>
        <taxon>Eubacteriales</taxon>
        <taxon>Clostridiales Family XVII. Incertae Sedis</taxon>
        <taxon>Sulfobacillus</taxon>
    </lineage>
</organism>
<feature type="domain" description="AMP-binding enzyme C-terminal" evidence="3">
    <location>
        <begin position="447"/>
        <end position="522"/>
    </location>
</feature>
<evidence type="ECO:0000313" key="5">
    <source>
        <dbReference type="Proteomes" id="UP000533476"/>
    </source>
</evidence>
<protein>
    <submittedName>
        <fullName evidence="4">Long-chain fatty acid--CoA ligase</fullName>
    </submittedName>
</protein>
<dbReference type="Proteomes" id="UP000533476">
    <property type="component" value="Unassembled WGS sequence"/>
</dbReference>